<dbReference type="PANTHER" id="PTHR15897">
    <property type="entry name" value="ANKYRIN REPEAT AND MYND DOMAIN PROTEIN 1"/>
    <property type="match status" value="1"/>
</dbReference>
<dbReference type="Gene3D" id="1.25.40.20">
    <property type="entry name" value="Ankyrin repeat-containing domain"/>
    <property type="match status" value="2"/>
</dbReference>
<evidence type="ECO:0000313" key="5">
    <source>
        <dbReference type="Proteomes" id="UP000292052"/>
    </source>
</evidence>
<reference evidence="4 5" key="1">
    <citation type="submission" date="2017-03" db="EMBL/GenBank/DDBJ databases">
        <title>Genome of the blue death feigning beetle - Asbolus verrucosus.</title>
        <authorList>
            <person name="Rider S.D."/>
        </authorList>
    </citation>
    <scope>NUCLEOTIDE SEQUENCE [LARGE SCALE GENOMIC DNA]</scope>
    <source>
        <strain evidence="4">Butters</strain>
        <tissue evidence="4">Head and leg muscle</tissue>
    </source>
</reference>
<dbReference type="InterPro" id="IPR053064">
    <property type="entry name" value="Ankyrin-MYND_domain-protein"/>
</dbReference>
<comment type="caution">
    <text evidence="4">The sequence shown here is derived from an EMBL/GenBank/DDBJ whole genome shotgun (WGS) entry which is preliminary data.</text>
</comment>
<dbReference type="SMART" id="SM00248">
    <property type="entry name" value="ANK"/>
    <property type="match status" value="5"/>
</dbReference>
<dbReference type="SUPFAM" id="SSF82185">
    <property type="entry name" value="Histone H3 K4-specific methyltransferase SET7/9 N-terminal domain"/>
    <property type="match status" value="1"/>
</dbReference>
<dbReference type="SUPFAM" id="SSF48403">
    <property type="entry name" value="Ankyrin repeat"/>
    <property type="match status" value="2"/>
</dbReference>
<feature type="region of interest" description="Disordered" evidence="3">
    <location>
        <begin position="1089"/>
        <end position="1109"/>
    </location>
</feature>
<keyword evidence="2" id="KW-0040">ANK repeat</keyword>
<sequence>MSEKTTKQLIERISKTRHKYCGSLDQNGFRMGSGCEEWCKETIFQKYSGQFLYNNLHSKGIYLTDKKGDQTYFDGLFYANKLEGYGKVIYSDGSIFEGLFKQHNRFGPGVVTYSNNSQDVGIWEGFSLIRLSVIIGGDFVPRLGRTSAGKARLLKFRTLVPICPAVADKAKKILNESEANEEIKAQSDQLYNYHIRNPESVFFNKSLYDENFFTKQDCTIDVKLTSEEFEEEQREQFEEQTEQPEENQIEESDSNFTLPKNNSQCSCFQTNLDRFTRLCVQLNDVELKLEKLTTKRQRLKEKLQICRHCCDIMMKKESAQSTDGKPEDKEELLANTILTSDESLDKVAEFKKEVQKKRSLFSSSESEQNNPFTKSEIELQTYLYSITGINDEENEVKNDIEEDTVSKITLPFTTNMSSLFRNVDNTNRNQISSSKIFSVRNFVEFAEETENVDYPVETGSQTCYCNQLVVENYEVLKSKFEALNKEELFYNAVKRSLKDQLDVEFQKVNVAEEEETKFIKKIAVTHLMAWNNETIWTTMLQHCFRHRTSENNVSFSVSDLLSAHRNYFKTPGIYEINCRKFLGACSDGHHRNAFRYLKTYNINPDICDAKGNTGMMLAAIRDKSNVIGMLVNCGGKIDVMNDEGLTPLAMSLLKYIAFKHHVFDWEKAFLRDSKLEFEDLIQQWRPSDSLVSLGGNNYVIPEPEVIAKSSSVGGFGFSLNDIFREKRIPTEQKMSEVNVKLAALDVDLNTLSIPALSAHKEQKYIFNTDFVKVPRPHREQQSEKNKGKKRRKKKQTKEAKKRKKHKIKTSKEEADTEDEKVYKKVEIIKKTIVTLLSHGSDPNIGDAPLKSLFLSIFTDDSDLMRMLLENNADPNFTTTDENLTCLHVIASLQPTIERVKMCKILLDFGADPNIKTNENHWRELKNEIIGDGFNEIDAIDEGKNALHLLSLREDFNGDSSSYFGEIASILVSKGCKTYDLYLGHSPLSLAVLRGNIQLIESLLKTDRVNPHQLLGNGMGNALTVVILKRFSSVLTDDNDKKKIINCLFNNGLNPLNQVGDFENSIAFIENEEALLIPKKIISKITKKKSKKAAKKLPKKSKKSKKKSNKKKVETVESYIKAETKKILYRYLQSKAVEYLYTLITETLFADPLILILAKFVTPEETLNCVKLLFKYGIITPERFSHVVISDLLEFVKLQHDFDKIPNFNEKEELEEKIKNMSWSELNPDPKKTLLPLPETDRDSEKYKVCFQCLKKSGKKLLKCPSCELIYFCSEECNILSNATCDYHNCKILFYDAISQIIGEEPQPSRLAVLLEMAAKVREERIAMFKLRDLREKLANMKLKTRTTKQEAQQLLLNFRKLKKEKENFGRANNIWNFKQIYAQMMKTERERSRDKAKKTSTSNSEQAASAVYDAYSAVVYTTASDVAELTDFGDVISPNIISYDPVLETDLESPLDVTPASHFSSGTQIDTIPDSVSTAKFAPKPRNLVNFVNMKSESERVLKKHKQKHVRKEVNEQNKMVRSPIDYDDQIDSIPELNLAFDKAKNLPSKFVPSDDENLRSKRNQEVPKKVANQQYYMELLSKVFADFNLPLLLLPYACYKDGQVYYSMSGNMYFGKSFQKLKIPN</sequence>
<keyword evidence="5" id="KW-1185">Reference proteome</keyword>
<dbReference type="Gene3D" id="1.10.220.160">
    <property type="match status" value="1"/>
</dbReference>
<dbReference type="OrthoDB" id="444338at2759"/>
<dbReference type="STRING" id="1661398.A0A482VCU2"/>
<feature type="compositionally biased region" description="Basic residues" evidence="3">
    <location>
        <begin position="786"/>
        <end position="808"/>
    </location>
</feature>
<feature type="region of interest" description="Disordered" evidence="3">
    <location>
        <begin position="775"/>
        <end position="815"/>
    </location>
</feature>
<name>A0A482VCU2_ASBVE</name>
<accession>A0A482VCU2</accession>
<feature type="repeat" description="ANK" evidence="2">
    <location>
        <begin position="610"/>
        <end position="642"/>
    </location>
</feature>
<dbReference type="Pfam" id="PF00023">
    <property type="entry name" value="Ank"/>
    <property type="match status" value="1"/>
</dbReference>
<dbReference type="PROSITE" id="PS50088">
    <property type="entry name" value="ANK_REPEAT"/>
    <property type="match status" value="1"/>
</dbReference>
<dbReference type="InterPro" id="IPR003409">
    <property type="entry name" value="MORN"/>
</dbReference>
<dbReference type="Proteomes" id="UP000292052">
    <property type="component" value="Unassembled WGS sequence"/>
</dbReference>
<dbReference type="InterPro" id="IPR036770">
    <property type="entry name" value="Ankyrin_rpt-contain_sf"/>
</dbReference>
<evidence type="ECO:0000313" key="4">
    <source>
        <dbReference type="EMBL" id="RZB40931.1"/>
    </source>
</evidence>
<feature type="compositionally biased region" description="Basic and acidic residues" evidence="3">
    <location>
        <begin position="776"/>
        <end position="785"/>
    </location>
</feature>
<feature type="compositionally biased region" description="Acidic residues" evidence="3">
    <location>
        <begin position="231"/>
        <end position="253"/>
    </location>
</feature>
<gene>
    <name evidence="4" type="ORF">BDFB_006976</name>
</gene>
<dbReference type="InterPro" id="IPR002110">
    <property type="entry name" value="Ankyrin_rpt"/>
</dbReference>
<protein>
    <submittedName>
        <fullName evidence="4">Ank 2 domain containing protein</fullName>
    </submittedName>
</protein>
<dbReference type="EMBL" id="QDEB01114686">
    <property type="protein sequence ID" value="RZB40931.1"/>
    <property type="molecule type" value="Genomic_DNA"/>
</dbReference>
<feature type="region of interest" description="Disordered" evidence="3">
    <location>
        <begin position="231"/>
        <end position="257"/>
    </location>
</feature>
<keyword evidence="1" id="KW-0677">Repeat</keyword>
<evidence type="ECO:0000256" key="2">
    <source>
        <dbReference type="PROSITE-ProRule" id="PRU00023"/>
    </source>
</evidence>
<proteinExistence type="predicted"/>
<dbReference type="PANTHER" id="PTHR15897:SF2">
    <property type="entry name" value="ANKYRIN REPEAT AND MYND DOMAIN-CONTAINING PROTEIN 1"/>
    <property type="match status" value="1"/>
</dbReference>
<dbReference type="Pfam" id="PF02493">
    <property type="entry name" value="MORN"/>
    <property type="match status" value="2"/>
</dbReference>
<evidence type="ECO:0000256" key="1">
    <source>
        <dbReference type="ARBA" id="ARBA00022737"/>
    </source>
</evidence>
<organism evidence="4 5">
    <name type="scientific">Asbolus verrucosus</name>
    <name type="common">Desert ironclad beetle</name>
    <dbReference type="NCBI Taxonomy" id="1661398"/>
    <lineage>
        <taxon>Eukaryota</taxon>
        <taxon>Metazoa</taxon>
        <taxon>Ecdysozoa</taxon>
        <taxon>Arthropoda</taxon>
        <taxon>Hexapoda</taxon>
        <taxon>Insecta</taxon>
        <taxon>Pterygota</taxon>
        <taxon>Neoptera</taxon>
        <taxon>Endopterygota</taxon>
        <taxon>Coleoptera</taxon>
        <taxon>Polyphaga</taxon>
        <taxon>Cucujiformia</taxon>
        <taxon>Tenebrionidae</taxon>
        <taxon>Pimeliinae</taxon>
        <taxon>Asbolus</taxon>
    </lineage>
</organism>
<evidence type="ECO:0000256" key="3">
    <source>
        <dbReference type="SAM" id="MobiDB-lite"/>
    </source>
</evidence>
<dbReference type="Gene3D" id="6.10.140.2220">
    <property type="match status" value="1"/>
</dbReference>